<feature type="region of interest" description="Disordered" evidence="1">
    <location>
        <begin position="235"/>
        <end position="278"/>
    </location>
</feature>
<organism evidence="2 3">
    <name type="scientific">Parastrongyloides trichosuri</name>
    <name type="common">Possum-specific nematode worm</name>
    <dbReference type="NCBI Taxonomy" id="131310"/>
    <lineage>
        <taxon>Eukaryota</taxon>
        <taxon>Metazoa</taxon>
        <taxon>Ecdysozoa</taxon>
        <taxon>Nematoda</taxon>
        <taxon>Chromadorea</taxon>
        <taxon>Rhabditida</taxon>
        <taxon>Tylenchina</taxon>
        <taxon>Panagrolaimomorpha</taxon>
        <taxon>Strongyloidoidea</taxon>
        <taxon>Strongyloididae</taxon>
        <taxon>Parastrongyloides</taxon>
    </lineage>
</organism>
<reference evidence="3" key="1">
    <citation type="submission" date="2017-02" db="UniProtKB">
        <authorList>
            <consortium name="WormBaseParasite"/>
        </authorList>
    </citation>
    <scope>IDENTIFICATION</scope>
</reference>
<protein>
    <submittedName>
        <fullName evidence="3">PE-PGRS family protein</fullName>
    </submittedName>
</protein>
<evidence type="ECO:0000313" key="3">
    <source>
        <dbReference type="WBParaSite" id="PTRK_0000817800.1"/>
    </source>
</evidence>
<accession>A0A0N4ZJK1</accession>
<keyword evidence="2" id="KW-1185">Reference proteome</keyword>
<dbReference type="Proteomes" id="UP000038045">
    <property type="component" value="Unplaced"/>
</dbReference>
<evidence type="ECO:0000256" key="1">
    <source>
        <dbReference type="SAM" id="MobiDB-lite"/>
    </source>
</evidence>
<feature type="compositionally biased region" description="Gly residues" evidence="1">
    <location>
        <begin position="1"/>
        <end position="10"/>
    </location>
</feature>
<sequence length="1291" mass="133339">MNPGQAGDGARGADQMPAPGADARQEVGAFGTARSDGGAEVGDHGLIPLRRAAFRLGVAFGQADHAQRRRHPGGGLEAARPLHQPGQFGRAAADVDHQHRLGARIEQVQATRDRQGGFLGRIDDPEPQAGAAPHPLDEGGAVLGHAAGLGGDGGQAVGIDALAHQALGAQGQGVIGPVHRPIVQAAGARQALAQAHDAAEGIHHAKAVTRRTRDQQAAIIGPQVERAVEGRVSIESTAVAGPPRQGPRVAPSGRARGLRHGPSSHVGGPKRRPSLTATARAEDVAQPIRRAGNPLQARVAQAVVIVEIDGAVAVAVLEQQADRGVGSLGCGDGVAQFLGRGGDVVDGHQLPARPDVGLEGAAAPADAGQLVRRGQGEAQGILEVVGPARLDALLVGGQGVGVGQAVAAARQTVQRGPGVRAAGVEARAQETGPVVRVDRVQSRDHVVERIAARRPGAVVAAEEALGEVVQRFLPARRLADQGVGVQPDQQGLAIVVARAAHPRRIGVRGAIAEQVVVVRILQRAPFAARLVVIEGGVLGHGDQNVFLGGQARAGGQHIAPVFGLTLIDPQKGVLGRDVVVGGQFVDWALALAVPGVDELVRQEADGPHALAPVGEEVGWDRVLGRTMMLQPDAAHLRRGGDQEIVAVIGACAEQAVGLGDQVLEPAQLLGRGGQILGRIGDDVQVDGAFAVSAARIDGDTLEVGAAEQGAVDQGVEVGRRKRRQAVDEALGIQRHAVFPALRQADRRGEGDAGRAIARRIEQGLFPLQIDHLGRHDHAPGRAVRLGQPLEVDGDLADALRHVDVEGVGVDGVAQPVDAGAAALHRHAGHQLDRAEQDQMAGRDRDGLAHADDLLLDVGGVDLIADDAGIGLGRRRRDRRQGAGQGQGRVLRRRRGGGLRAGPLLSERGRGGRGQQQGEGGGGQAMGQGHVVLVTLLHSGEKVGGGAARMRGRFQQAERLMEVREADAPLIRLAPRATFSPEGRRQFWRCSLSTTRAQDVAQAVGRALDPLQVGVAQAVVVVEAHRLETVAVLEDQLDRFGRPLGGGDGLLQRVGRGGAAADGDDFPARRQPLFEGRAAPQDGGDPVRPVHHEAERIGEVAVAAAFEAVQRTARVGADRVQPLAQESGPVVRLHPVQRRGHIGEGVGGRIPVAVLDAEEGPSEVVQRLLSACALADQGVGVQPDQRAFAVIVLAALIAAPRLRAALADDGVVGGVLHGAPLAAGDVLEAGGAHGQDVQRLLLGHQSGAGGSSAAARSDWASADRPGGAICRSSCGCIRAPAGRGRPGWPRDR</sequence>
<feature type="compositionally biased region" description="Basic and acidic residues" evidence="1">
    <location>
        <begin position="829"/>
        <end position="842"/>
    </location>
</feature>
<name>A0A0N4ZJK1_PARTI</name>
<evidence type="ECO:0000313" key="2">
    <source>
        <dbReference type="Proteomes" id="UP000038045"/>
    </source>
</evidence>
<feature type="region of interest" description="Disordered" evidence="1">
    <location>
        <begin position="1"/>
        <end position="40"/>
    </location>
</feature>
<dbReference type="WBParaSite" id="PTRK_0000817800.1">
    <property type="protein sequence ID" value="PTRK_0000817800.1"/>
    <property type="gene ID" value="PTRK_0000817800"/>
</dbReference>
<feature type="region of interest" description="Disordered" evidence="1">
    <location>
        <begin position="823"/>
        <end position="842"/>
    </location>
</feature>
<feature type="compositionally biased region" description="Gly residues" evidence="1">
    <location>
        <begin position="911"/>
        <end position="924"/>
    </location>
</feature>
<proteinExistence type="predicted"/>
<feature type="region of interest" description="Disordered" evidence="1">
    <location>
        <begin position="874"/>
        <end position="924"/>
    </location>
</feature>